<feature type="domain" description="Bacteriophage T7 tail fibre protein-like N-terminal" evidence="4">
    <location>
        <begin position="13"/>
        <end position="123"/>
    </location>
</feature>
<reference evidence="6" key="1">
    <citation type="journal article" date="2024" name="Viruses">
        <title>New Genera and Species of Caulobacter and Brevundimonas Bacteriophages Provide Insights into Phage Genome Evolution.</title>
        <authorList>
            <person name="Ely B."/>
            <person name="Hils M."/>
            <person name="Clarke A."/>
            <person name="Albert M."/>
            <person name="Holness N."/>
            <person name="Lenski J."/>
            <person name="Mohammadi T."/>
        </authorList>
    </citation>
    <scope>NUCLEOTIDE SEQUENCE [LARGE SCALE GENOMIC DNA]</scope>
</reference>
<evidence type="ECO:0000259" key="4">
    <source>
        <dbReference type="Pfam" id="PF03906"/>
    </source>
</evidence>
<evidence type="ECO:0000256" key="2">
    <source>
        <dbReference type="ARBA" id="ARBA00022732"/>
    </source>
</evidence>
<name>A0AAN0MNY8_9CAUD</name>
<evidence type="ECO:0000313" key="6">
    <source>
        <dbReference type="Proteomes" id="UP000827707"/>
    </source>
</evidence>
<keyword evidence="6" id="KW-1185">Reference proteome</keyword>
<sequence>MATDPMLDPDYKYSINKFTGNGAQTSWNLNFSGGYIRREHVKAYTQAADGQITELSFTWSGPNTIVITPPVAMGVRLYVYRDTPKSGPLVDFTDGAIINEYDLDMLARQTVFATAEMVDRFADVAVQSEATTAVAQEALLRAADAQNKVALANSTSAAALLAAQGAVSTAAAAETKANAAVATANSARDTANAASGKADTAIATANSASGKADSALSTAATAAGQSSAALTTAQGSNAKADNAVARAISAQEAAAAATTTANGAKGTADQVRSEFDALADTVKEIAGGDLTNFVRVNQVNTFTEDQRFDFGKLTFKGPSGGRDMQIASRNDGDIPLWRRTNADGSMSAWAPIPALWSAILDKPTQFTPTAHNHSISEVTNLQTTLDAKASNQALSSGLSVKANLESPAFTGYPTLPAVTMFRKEFNNSPEGGQLRLEKPDTSGIAGSAVAVDLNGNLLRIYEEGGSYRGGFFDLTQLPAVGSGNSNFLFGANNNDAVLKSATNLGRTGGGPLQALSNSDMSAAPTGFNTMTAPGSATPNGTYGYFFKLSRRDNGGGWSGLWTSHQDVGFTRVYVGGTAGDGAAPEWTELARLGAPGKPINQNHYGVTAFVNDGGPAAEFWNGIGDGVRFGPKGGISFAEGGSWLASDPWMNLKNFTLKERDATFRDITASRGDGSGAIFLGGGAYLYHNTAGGYEFGGAGKPLNFSGSTYMPDGNRPHIGGKHQPKISVQSGEPGGARVEGDLWIW</sequence>
<dbReference type="Pfam" id="PF03906">
    <property type="entry name" value="Phage_T7_tail"/>
    <property type="match status" value="1"/>
</dbReference>
<proteinExistence type="predicted"/>
<dbReference type="InterPro" id="IPR005604">
    <property type="entry name" value="Phage_T7_tail_fibre-like_N"/>
</dbReference>
<keyword evidence="3" id="KW-0946">Virion</keyword>
<dbReference type="Proteomes" id="UP000827707">
    <property type="component" value="Segment"/>
</dbReference>
<accession>A0AAN0MNY8</accession>
<dbReference type="EMBL" id="OK319016">
    <property type="protein sequence ID" value="UCR90893.1"/>
    <property type="molecule type" value="Genomic_DNA"/>
</dbReference>
<protein>
    <submittedName>
        <fullName evidence="5">Tail fiber protein</fullName>
    </submittedName>
</protein>
<evidence type="ECO:0000313" key="5">
    <source>
        <dbReference type="EMBL" id="UCR90893.1"/>
    </source>
</evidence>
<keyword evidence="2" id="KW-1227">Viral tail protein</keyword>
<dbReference type="GO" id="GO:0098015">
    <property type="term" value="C:virus tail"/>
    <property type="evidence" value="ECO:0007669"/>
    <property type="project" value="UniProtKB-KW"/>
</dbReference>
<evidence type="ECO:0000256" key="3">
    <source>
        <dbReference type="ARBA" id="ARBA00022844"/>
    </source>
</evidence>
<comment type="subcellular location">
    <subcellularLocation>
        <location evidence="1">Virion</location>
    </subcellularLocation>
</comment>
<evidence type="ECO:0000256" key="1">
    <source>
        <dbReference type="ARBA" id="ARBA00004328"/>
    </source>
</evidence>
<organism evidence="5 6">
    <name type="scientific">Brevundimonas phage AA</name>
    <dbReference type="NCBI Taxonomy" id="2880937"/>
    <lineage>
        <taxon>Viruses</taxon>
        <taxon>Duplodnaviria</taxon>
        <taxon>Heunggongvirae</taxon>
        <taxon>Uroviricota</taxon>
        <taxon>Caudoviricetes</taxon>
        <taxon>Autographivirales</taxon>
        <taxon>Autonotataviridae</taxon>
        <taxon>Conareevirus</taxon>
        <taxon>Conareevirus doublea</taxon>
    </lineage>
</organism>